<feature type="region of interest" description="Disordered" evidence="3">
    <location>
        <begin position="28"/>
        <end position="412"/>
    </location>
</feature>
<feature type="compositionally biased region" description="Basic and acidic residues" evidence="3">
    <location>
        <begin position="63"/>
        <end position="145"/>
    </location>
</feature>
<dbReference type="InterPro" id="IPR032381">
    <property type="entry name" value="IHABP4_N"/>
</dbReference>
<dbReference type="PANTHER" id="PTHR12299">
    <property type="entry name" value="HYALURONIC ACID-BINDING PROTEIN 4"/>
    <property type="match status" value="1"/>
</dbReference>
<dbReference type="GO" id="GO:0006417">
    <property type="term" value="P:regulation of translation"/>
    <property type="evidence" value="ECO:0007669"/>
    <property type="project" value="UniProtKB-KW"/>
</dbReference>
<evidence type="ECO:0000256" key="1">
    <source>
        <dbReference type="ARBA" id="ARBA00022845"/>
    </source>
</evidence>
<feature type="domain" description="Hyaluronan/mRNA-binding protein" evidence="4">
    <location>
        <begin position="187"/>
        <end position="303"/>
    </location>
</feature>
<dbReference type="GO" id="GO:0005737">
    <property type="term" value="C:cytoplasm"/>
    <property type="evidence" value="ECO:0007669"/>
    <property type="project" value="TreeGrafter"/>
</dbReference>
<comment type="similarity">
    <text evidence="2">Belongs to the SERBP1-HABP4 family.</text>
</comment>
<reference evidence="5" key="2">
    <citation type="journal article" date="2021" name="Genome Biol. Evol.">
        <title>Developing a high-quality reference genome for a parasitic bivalve with doubly uniparental inheritance (Bivalvia: Unionida).</title>
        <authorList>
            <person name="Smith C.H."/>
        </authorList>
    </citation>
    <scope>NUCLEOTIDE SEQUENCE</scope>
    <source>
        <strain evidence="5">CHS0354</strain>
        <tissue evidence="5">Mantle</tissue>
    </source>
</reference>
<dbReference type="Pfam" id="PF16174">
    <property type="entry name" value="IHABP4_N"/>
    <property type="match status" value="1"/>
</dbReference>
<feature type="compositionally biased region" description="Basic and acidic residues" evidence="3">
    <location>
        <begin position="32"/>
        <end position="49"/>
    </location>
</feature>
<accession>A0AAE0S6M4</accession>
<evidence type="ECO:0000256" key="2">
    <source>
        <dbReference type="ARBA" id="ARBA00035118"/>
    </source>
</evidence>
<dbReference type="PANTHER" id="PTHR12299:SF17">
    <property type="entry name" value="AT19571P-RELATED"/>
    <property type="match status" value="1"/>
</dbReference>
<dbReference type="GO" id="GO:0005634">
    <property type="term" value="C:nucleus"/>
    <property type="evidence" value="ECO:0007669"/>
    <property type="project" value="TreeGrafter"/>
</dbReference>
<evidence type="ECO:0000313" key="5">
    <source>
        <dbReference type="EMBL" id="KAK3586341.1"/>
    </source>
</evidence>
<feature type="compositionally biased region" description="Acidic residues" evidence="3">
    <location>
        <begin position="320"/>
        <end position="345"/>
    </location>
</feature>
<feature type="compositionally biased region" description="Basic and acidic residues" evidence="3">
    <location>
        <begin position="299"/>
        <end position="319"/>
    </location>
</feature>
<evidence type="ECO:0000259" key="4">
    <source>
        <dbReference type="SMART" id="SM01233"/>
    </source>
</evidence>
<feature type="compositionally biased region" description="Polar residues" evidence="3">
    <location>
        <begin position="350"/>
        <end position="359"/>
    </location>
</feature>
<dbReference type="EMBL" id="JAEAOA010002237">
    <property type="protein sequence ID" value="KAK3586341.1"/>
    <property type="molecule type" value="Genomic_DNA"/>
</dbReference>
<dbReference type="InterPro" id="IPR006861">
    <property type="entry name" value="HABP4_PAIRBP1-bd"/>
</dbReference>
<protein>
    <recommendedName>
        <fullName evidence="4">Hyaluronan/mRNA-binding protein domain-containing protein</fullName>
    </recommendedName>
</protein>
<feature type="compositionally biased region" description="Basic and acidic residues" evidence="3">
    <location>
        <begin position="187"/>
        <end position="211"/>
    </location>
</feature>
<proteinExistence type="inferred from homology"/>
<dbReference type="SMART" id="SM01233">
    <property type="entry name" value="HABP4_PAI-RBP1"/>
    <property type="match status" value="1"/>
</dbReference>
<dbReference type="Pfam" id="PF04774">
    <property type="entry name" value="HABP4_PAI-RBP1"/>
    <property type="match status" value="1"/>
</dbReference>
<sequence length="412" mass="47508">MENHYGVQITNKFNIFLDEDLDPIEILQQQEEATKRKKEETKKEAEKTKGKNKSTKKSASQDAKPKPAEIIVPKKEEKLAAPKLVSEKERDRDSRDRPRTGRDRPPREPREPREQREPREPREENDRRPPRRREDNNEANRERNEGGFGGFAKGDRPERSEGGFGGRGRGGPRSRGGRGRGRGGFGGKREFERHSGSDKTGVKAVDKKEGSGAHNWGTVKDDLEMPKMDYWRNPKEQLKDVEESPDWNAHAEDTENQDPNESAESAPVEEDAAPKQMTLDEWKKMQEKNRMKSRFNIRRPGEGEDNPQWKKGHEYRKSELEEDDEEENEEDEAEEEVDEEEEEEEDRNKQIINNIKFTFSDSPRRGRGGRRPRGPRGGMGGRGSGRGDRKAKEVAPRFDDEKDFPRLVKTEA</sequence>
<feature type="compositionally biased region" description="Gly residues" evidence="3">
    <location>
        <begin position="375"/>
        <end position="384"/>
    </location>
</feature>
<feature type="compositionally biased region" description="Basic and acidic residues" evidence="3">
    <location>
        <begin position="385"/>
        <end position="412"/>
    </location>
</feature>
<feature type="compositionally biased region" description="Basic residues" evidence="3">
    <location>
        <begin position="365"/>
        <end position="374"/>
    </location>
</feature>
<dbReference type="InterPro" id="IPR039764">
    <property type="entry name" value="HABP4/SERBP1-like"/>
</dbReference>
<evidence type="ECO:0000313" key="6">
    <source>
        <dbReference type="Proteomes" id="UP001195483"/>
    </source>
</evidence>
<feature type="compositionally biased region" description="Basic residues" evidence="3">
    <location>
        <begin position="170"/>
        <end position="181"/>
    </location>
</feature>
<feature type="compositionally biased region" description="Basic and acidic residues" evidence="3">
    <location>
        <begin position="219"/>
        <end position="242"/>
    </location>
</feature>
<dbReference type="GO" id="GO:0003723">
    <property type="term" value="F:RNA binding"/>
    <property type="evidence" value="ECO:0007669"/>
    <property type="project" value="InterPro"/>
</dbReference>
<keyword evidence="1" id="KW-0810">Translation regulation</keyword>
<feature type="compositionally biased region" description="Basic and acidic residues" evidence="3">
    <location>
        <begin position="278"/>
        <end position="290"/>
    </location>
</feature>
<dbReference type="Proteomes" id="UP001195483">
    <property type="component" value="Unassembled WGS sequence"/>
</dbReference>
<keyword evidence="6" id="KW-1185">Reference proteome</keyword>
<organism evidence="5 6">
    <name type="scientific">Potamilus streckersoni</name>
    <dbReference type="NCBI Taxonomy" id="2493646"/>
    <lineage>
        <taxon>Eukaryota</taxon>
        <taxon>Metazoa</taxon>
        <taxon>Spiralia</taxon>
        <taxon>Lophotrochozoa</taxon>
        <taxon>Mollusca</taxon>
        <taxon>Bivalvia</taxon>
        <taxon>Autobranchia</taxon>
        <taxon>Heteroconchia</taxon>
        <taxon>Palaeoheterodonta</taxon>
        <taxon>Unionida</taxon>
        <taxon>Unionoidea</taxon>
        <taxon>Unionidae</taxon>
        <taxon>Ambleminae</taxon>
        <taxon>Lampsilini</taxon>
        <taxon>Potamilus</taxon>
    </lineage>
</organism>
<evidence type="ECO:0000256" key="3">
    <source>
        <dbReference type="SAM" id="MobiDB-lite"/>
    </source>
</evidence>
<gene>
    <name evidence="5" type="ORF">CHS0354_038321</name>
</gene>
<reference evidence="5" key="3">
    <citation type="submission" date="2023-05" db="EMBL/GenBank/DDBJ databases">
        <authorList>
            <person name="Smith C.H."/>
        </authorList>
    </citation>
    <scope>NUCLEOTIDE SEQUENCE</scope>
    <source>
        <strain evidence="5">CHS0354</strain>
        <tissue evidence="5">Mantle</tissue>
    </source>
</reference>
<comment type="caution">
    <text evidence="5">The sequence shown here is derived from an EMBL/GenBank/DDBJ whole genome shotgun (WGS) entry which is preliminary data.</text>
</comment>
<name>A0AAE0S6M4_9BIVA</name>
<reference evidence="5" key="1">
    <citation type="journal article" date="2021" name="Genome Biol. Evol.">
        <title>A High-Quality Reference Genome for a Parasitic Bivalve with Doubly Uniparental Inheritance (Bivalvia: Unionida).</title>
        <authorList>
            <person name="Smith C.H."/>
        </authorList>
    </citation>
    <scope>NUCLEOTIDE SEQUENCE</scope>
    <source>
        <strain evidence="5">CHS0354</strain>
    </source>
</reference>
<dbReference type="AlphaFoldDB" id="A0AAE0S6M4"/>